<evidence type="ECO:0000256" key="3">
    <source>
        <dbReference type="ARBA" id="ARBA00022670"/>
    </source>
</evidence>
<dbReference type="Pfam" id="PF03577">
    <property type="entry name" value="Peptidase_C69"/>
    <property type="match status" value="1"/>
</dbReference>
<evidence type="ECO:0000256" key="1">
    <source>
        <dbReference type="ARBA" id="ARBA00001670"/>
    </source>
</evidence>
<dbReference type="InterPro" id="IPR047804">
    <property type="entry name" value="C69_dipept_A-like"/>
</dbReference>
<comment type="catalytic activity">
    <reaction evidence="1">
        <text>an L-aminoacyl-L-amino acid + H2O = 2 an L-alpha-amino acid</text>
        <dbReference type="Rhea" id="RHEA:48940"/>
        <dbReference type="ChEBI" id="CHEBI:15377"/>
        <dbReference type="ChEBI" id="CHEBI:59869"/>
        <dbReference type="ChEBI" id="CHEBI:77460"/>
        <dbReference type="EC" id="3.4.13.19"/>
    </reaction>
</comment>
<reference evidence="7 8" key="1">
    <citation type="submission" date="2015-05" db="EMBL/GenBank/DDBJ databases">
        <title>Complete genome sequence of Lactobacillus salivarius Ren, a probiotic strain with antitumor activity.</title>
        <authorList>
            <person name="Sun E."/>
            <person name="Zhao L."/>
            <person name="Liu S."/>
            <person name="Zhang M."/>
            <person name="Guo H."/>
            <person name="Ren F."/>
        </authorList>
    </citation>
    <scope>NUCLEOTIDE SEQUENCE [LARGE SCALE GENOMIC DNA]</scope>
    <source>
        <strain evidence="7 8">Ren</strain>
    </source>
</reference>
<dbReference type="GO" id="GO:0006508">
    <property type="term" value="P:proteolysis"/>
    <property type="evidence" value="ECO:0007669"/>
    <property type="project" value="UniProtKB-KW"/>
</dbReference>
<gene>
    <name evidence="7" type="ORF">LsR_00182</name>
</gene>
<name>A0A0F7PW60_9LACO</name>
<dbReference type="InterPro" id="IPR005322">
    <property type="entry name" value="Peptidase_C69"/>
</dbReference>
<dbReference type="Proteomes" id="UP000035027">
    <property type="component" value="Chromosome"/>
</dbReference>
<dbReference type="PANTHER" id="PTHR12994:SF17">
    <property type="entry name" value="LD30995P"/>
    <property type="match status" value="1"/>
</dbReference>
<keyword evidence="3 6" id="KW-0645">Protease</keyword>
<keyword evidence="5 6" id="KW-0224">Dipeptidase</keyword>
<proteinExistence type="inferred from homology"/>
<dbReference type="AlphaFoldDB" id="A0A0F7PW60"/>
<dbReference type="EMBL" id="CP011403">
    <property type="protein sequence ID" value="AKI03735.1"/>
    <property type="molecule type" value="Genomic_DNA"/>
</dbReference>
<protein>
    <recommendedName>
        <fullName evidence="6">Dipeptidase</fullName>
        <ecNumber evidence="6">3.4.-.-</ecNumber>
    </recommendedName>
</protein>
<evidence type="ECO:0000256" key="2">
    <source>
        <dbReference type="ARBA" id="ARBA00007225"/>
    </source>
</evidence>
<evidence type="ECO:0000256" key="6">
    <source>
        <dbReference type="RuleBase" id="RU364089"/>
    </source>
</evidence>
<evidence type="ECO:0000256" key="5">
    <source>
        <dbReference type="ARBA" id="ARBA00022997"/>
    </source>
</evidence>
<keyword evidence="4 6" id="KW-0378">Hydrolase</keyword>
<organism evidence="7 8">
    <name type="scientific">Ligilactobacillus salivarius str. Ren</name>
    <dbReference type="NCBI Taxonomy" id="1194971"/>
    <lineage>
        <taxon>Bacteria</taxon>
        <taxon>Bacillati</taxon>
        <taxon>Bacillota</taxon>
        <taxon>Bacilli</taxon>
        <taxon>Lactobacillales</taxon>
        <taxon>Lactobacillaceae</taxon>
        <taxon>Ligilactobacillus</taxon>
    </lineage>
</organism>
<dbReference type="GO" id="GO:0016805">
    <property type="term" value="F:dipeptidase activity"/>
    <property type="evidence" value="ECO:0007669"/>
    <property type="project" value="UniProtKB-KW"/>
</dbReference>
<dbReference type="GO" id="GO:0070004">
    <property type="term" value="F:cysteine-type exopeptidase activity"/>
    <property type="evidence" value="ECO:0007669"/>
    <property type="project" value="InterPro"/>
</dbReference>
<evidence type="ECO:0000256" key="4">
    <source>
        <dbReference type="ARBA" id="ARBA00022801"/>
    </source>
</evidence>
<accession>A0A0F7PW60</accession>
<dbReference type="NCBIfam" id="NF033678">
    <property type="entry name" value="C69_fam_dipept"/>
    <property type="match status" value="1"/>
</dbReference>
<dbReference type="EC" id="3.4.-.-" evidence="6"/>
<dbReference type="PANTHER" id="PTHR12994">
    <property type="entry name" value="SECERNIN"/>
    <property type="match status" value="1"/>
</dbReference>
<evidence type="ECO:0000313" key="8">
    <source>
        <dbReference type="Proteomes" id="UP000035027"/>
    </source>
</evidence>
<comment type="similarity">
    <text evidence="2 6">Belongs to the peptidase C69 family.</text>
</comment>
<dbReference type="PATRIC" id="fig|1194971.3.peg.181"/>
<evidence type="ECO:0000313" key="7">
    <source>
        <dbReference type="EMBL" id="AKI03735.1"/>
    </source>
</evidence>
<dbReference type="Gene3D" id="3.60.60.10">
    <property type="entry name" value="Penicillin V Acylase, Chain A"/>
    <property type="match status" value="1"/>
</dbReference>
<sequence>MDGIMMEQACTSILVGKKATVDGSTMIARNDDTFLPITPQRFVMQPAVSGRKETWTSNKNGFTAPLPSEGYRTTFTPNADVEKNGVFGETSINEKNVAMSATESVYGNPRALAYDPWIENGLAEDSLQDMVAPYIDSARDGVKYLGNLIKKYGSPEGNGVLFADKDEVWYMEIVTGHHWAATRIPDDAYAIAANQVAQQKIDFNDPENYMWSDGLLEFVEEHHLNPNKDGFNFRKIFGTDTEKDRHYNTPRVWFGQRYFTPEVEQEPTSSELPFICRANRLLSVEDLEYVLSSHYNETKYDPLGHGSEEDKKRFRPISLNRTQNSHVLQIRNNVPEEQAGLMWMCFGVPSFTPYVPFYANANDTDPSWSNTPLEFDMNSAYWMYRALSMLVESHHAQFIQDDLDYLTAAREQQHRLIDETDKAAQELSGEDLTRFLTEKNYEMVADMKERTMGMINHFFVEGLKLSKLTFNMDANL</sequence>